<proteinExistence type="predicted"/>
<keyword evidence="2" id="KW-1185">Reference proteome</keyword>
<evidence type="ECO:0000313" key="1">
    <source>
        <dbReference type="EMBL" id="MCH7411421.1"/>
    </source>
</evidence>
<dbReference type="EMBL" id="JAKZGP010000076">
    <property type="protein sequence ID" value="MCH7411421.1"/>
    <property type="molecule type" value="Genomic_DNA"/>
</dbReference>
<reference evidence="1" key="1">
    <citation type="submission" date="2022-03" db="EMBL/GenBank/DDBJ databases">
        <title>De novo assembled genomes of Belliella spp. (Cyclobacteriaceae) strains.</title>
        <authorList>
            <person name="Szabo A."/>
            <person name="Korponai K."/>
            <person name="Felfoldi T."/>
        </authorList>
    </citation>
    <scope>NUCLEOTIDE SEQUENCE</scope>
    <source>
        <strain evidence="1">DSM 111904</strain>
    </source>
</reference>
<comment type="caution">
    <text evidence="1">The sequence shown here is derived from an EMBL/GenBank/DDBJ whole genome shotgun (WGS) entry which is preliminary data.</text>
</comment>
<organism evidence="1 2">
    <name type="scientific">Belliella filtrata</name>
    <dbReference type="NCBI Taxonomy" id="2923435"/>
    <lineage>
        <taxon>Bacteria</taxon>
        <taxon>Pseudomonadati</taxon>
        <taxon>Bacteroidota</taxon>
        <taxon>Cytophagia</taxon>
        <taxon>Cytophagales</taxon>
        <taxon>Cyclobacteriaceae</taxon>
        <taxon>Belliella</taxon>
    </lineage>
</organism>
<evidence type="ECO:0000313" key="2">
    <source>
        <dbReference type="Proteomes" id="UP001165489"/>
    </source>
</evidence>
<gene>
    <name evidence="1" type="ORF">MM239_18675</name>
</gene>
<name>A0ABS9V4U4_9BACT</name>
<dbReference type="Proteomes" id="UP001165489">
    <property type="component" value="Unassembled WGS sequence"/>
</dbReference>
<sequence>MLTETEDWEDVQLNYHNAMTTYYFKCTLLSDVVLNNKLATEGNMTTLDYIPGSNFLGIAANKLYQDEGDETAYKLFHSGEVKFGDARVATSNGEPTYAVPFLFFQDKLNSKLEEDPIYLHHLITNENYPKGDDKKTNLQLQQSRTGYLSATGKLVKEVEKRFSLKSAYDRENRTSKSGNMFGFEAIPSGTVLIFSISSEDKSLLEKVAEAIDKEQRLGKSKTAEYGQVKIEKIGNLVPLSTFQPIGYTLVYAESNLCFYDQAGQPTFQPMAKDLGLEGGEIDWSKSQIRTYSYAPWNGQRKTTSTQRHCIAKGSVFYVKGATPTTSENFVGHYQAEGLGKVIYNPIFLQSNGSEKESPFKIELDSKPEPVFKKGKKNTDLAKFLEKQKEQKDSELLTSQLVTEYVYQFVPDKFKSLKDVSPSQWGNIRSIASRSKDTDEMKSLLYEGKEAYLKHGVAYEKCWGKNNETRLNNLKKIIGAVEEKSSDHTKVDLKVFVAKFAAEMAKENKN</sequence>
<protein>
    <submittedName>
        <fullName evidence="1">Uncharacterized protein</fullName>
    </submittedName>
</protein>
<accession>A0ABS9V4U4</accession>